<keyword evidence="8" id="KW-1185">Reference proteome</keyword>
<dbReference type="SUPFAM" id="SSF46626">
    <property type="entry name" value="Cytochrome c"/>
    <property type="match status" value="1"/>
</dbReference>
<keyword evidence="1 4" id="KW-0349">Heme</keyword>
<dbReference type="RefSeq" id="WP_338686769.1">
    <property type="nucleotide sequence ID" value="NZ_AP024702.1"/>
</dbReference>
<dbReference type="SUPFAM" id="SSF48371">
    <property type="entry name" value="ARM repeat"/>
    <property type="match status" value="1"/>
</dbReference>
<evidence type="ECO:0000259" key="6">
    <source>
        <dbReference type="PROSITE" id="PS51007"/>
    </source>
</evidence>
<dbReference type="PANTHER" id="PTHR33546:SF1">
    <property type="entry name" value="LARGE, MULTIFUNCTIONAL SECRETED PROTEIN"/>
    <property type="match status" value="1"/>
</dbReference>
<evidence type="ECO:0000256" key="5">
    <source>
        <dbReference type="SAM" id="SignalP"/>
    </source>
</evidence>
<protein>
    <submittedName>
        <fullName evidence="7">Glucose dehydrogenase</fullName>
    </submittedName>
</protein>
<dbReference type="InterPro" id="IPR011989">
    <property type="entry name" value="ARM-like"/>
</dbReference>
<dbReference type="InterPro" id="IPR009056">
    <property type="entry name" value="Cyt_c-like_dom"/>
</dbReference>
<keyword evidence="2 4" id="KW-0479">Metal-binding</keyword>
<gene>
    <name evidence="7" type="primary">gdhP_1</name>
    <name evidence="7" type="ORF">HAHE_38430</name>
</gene>
<dbReference type="SUPFAM" id="SSF50952">
    <property type="entry name" value="Soluble quinoprotein glucose dehydrogenase"/>
    <property type="match status" value="1"/>
</dbReference>
<feature type="domain" description="Cytochrome c" evidence="6">
    <location>
        <begin position="959"/>
        <end position="1048"/>
    </location>
</feature>
<evidence type="ECO:0000256" key="3">
    <source>
        <dbReference type="ARBA" id="ARBA00023004"/>
    </source>
</evidence>
<dbReference type="InterPro" id="IPR016024">
    <property type="entry name" value="ARM-type_fold"/>
</dbReference>
<dbReference type="InterPro" id="IPR055557">
    <property type="entry name" value="DUF7133"/>
</dbReference>
<evidence type="ECO:0000256" key="4">
    <source>
        <dbReference type="PROSITE-ProRule" id="PRU00433"/>
    </source>
</evidence>
<dbReference type="Pfam" id="PF23500">
    <property type="entry name" value="DUF7133"/>
    <property type="match status" value="1"/>
</dbReference>
<dbReference type="Pfam" id="PF00034">
    <property type="entry name" value="Cytochrom_C"/>
    <property type="match status" value="1"/>
</dbReference>
<dbReference type="EMBL" id="AP024702">
    <property type="protein sequence ID" value="BCX49935.1"/>
    <property type="molecule type" value="Genomic_DNA"/>
</dbReference>
<dbReference type="InterPro" id="IPR013428">
    <property type="entry name" value="Membrane-bound_put_N"/>
</dbReference>
<dbReference type="Pfam" id="PF13646">
    <property type="entry name" value="HEAT_2"/>
    <property type="match status" value="1"/>
</dbReference>
<sequence length="1048" mass="112477">MKFIQTLAIATALAPFAPAAPVTKPCADGLVRTQIASQPALKNPVSVSVDADGTVYVTETSRRKVADLDIREVGFFREDDLGLESIDDKLALFREKITSERFKKHGSLKDHNRDGRIDSKDLTAFSERIHRLTDKDGDGVYETSNVFADGFDTEVTGIAAGVLAWNGDVYATVAPDVWKLRDTDGDGKADQRESIAHGFGLHINYAGHDMHGLTPGPDGRLYWTIGDKALNVVSKEGTRFFYPEQGALLRCYPDGSGFEVFAHGLRNVQEIAFDDYGNLFGVDNDSDQKGEKERLVFIPEGSDTGWRVNYQYRGKDYNPWMAERISFPDGDNRPATWLPALQNYVDGPAGFAFNPGTALSPKYRNRFFLTQFPKGRIMAMELVPEGAGFRLASDSVLAEGDAFVGCSFGPDGALYVVDWAGGYPLNDKGAVWRIDDPKEAGSPIRKEVAGYLAAGPGKVAAPELLKRLGHADQRVRLDAQWELARRKEADVLTQAARSGQTLSVVHGLWGLSQLGKFDADVFGELAKSEVPEVRAQAAKWVAETATKDAVLAPLLADSSARVRFHACMAVAKTGRRDLLPQVIELIAANADSDANLRHSATMALAMAGTPADLTLHQHPSPAVRRAAAIALHRAIDTHFRVRPATVSSEERMRDPEVLEREAVLAGYLGDKDPSIATEASIAPYDTPATPTGLESVSLLIESRPDLPEAAIRRSIGANRHLGTPQALRRLAIFGALNSAPESLRSHALDVLSSADSALTLDPVDGRRVDLPASDLPSNLRVALGVILAGIDGGKDLKKSASEAIARVGEKLTPDQLAKRAADPKVDAGTRLLAFASLTGDDLRKQTAIVMMKSNDPTVRSGAASGIAGEQPEIVLSYIRNVALPSEELAETQNAIRLLGKLKSPKARPLIEALVASAIDGSANTGLLLEIIEAAKASNVESTALEANLAKTSAHLLHGGDADRGAEIFNTSLAANCTACHRIGPDGSEVGPPLDKAGTKEREYLLESLLNPQAAIAEGYPTPSSMPPMGLILPPADIRDLVEFLASQK</sequence>
<evidence type="ECO:0000256" key="2">
    <source>
        <dbReference type="ARBA" id="ARBA00022723"/>
    </source>
</evidence>
<dbReference type="PROSITE" id="PS00018">
    <property type="entry name" value="EF_HAND_1"/>
    <property type="match status" value="1"/>
</dbReference>
<feature type="chain" id="PRO_5047237463" evidence="5">
    <location>
        <begin position="20"/>
        <end position="1048"/>
    </location>
</feature>
<dbReference type="InterPro" id="IPR011041">
    <property type="entry name" value="Quinoprot_gluc/sorb_DH_b-prop"/>
</dbReference>
<evidence type="ECO:0000313" key="7">
    <source>
        <dbReference type="EMBL" id="BCX49935.1"/>
    </source>
</evidence>
<evidence type="ECO:0000313" key="8">
    <source>
        <dbReference type="Proteomes" id="UP001374893"/>
    </source>
</evidence>
<dbReference type="InterPro" id="IPR018247">
    <property type="entry name" value="EF_Hand_1_Ca_BS"/>
</dbReference>
<dbReference type="InterPro" id="IPR011042">
    <property type="entry name" value="6-blade_b-propeller_TolB-like"/>
</dbReference>
<keyword evidence="3 4" id="KW-0408">Iron</keyword>
<accession>A0ABM7RJZ6</accession>
<dbReference type="NCBIfam" id="TIGR02604">
    <property type="entry name" value="Piru_Ver_Nterm"/>
    <property type="match status" value="1"/>
</dbReference>
<dbReference type="Gene3D" id="2.120.10.30">
    <property type="entry name" value="TolB, C-terminal domain"/>
    <property type="match status" value="1"/>
</dbReference>
<proteinExistence type="predicted"/>
<keyword evidence="5" id="KW-0732">Signal</keyword>
<evidence type="ECO:0000256" key="1">
    <source>
        <dbReference type="ARBA" id="ARBA00022617"/>
    </source>
</evidence>
<dbReference type="PROSITE" id="PS51007">
    <property type="entry name" value="CYTC"/>
    <property type="match status" value="1"/>
</dbReference>
<organism evidence="7 8">
    <name type="scientific">Haloferula helveola</name>
    <dbReference type="NCBI Taxonomy" id="490095"/>
    <lineage>
        <taxon>Bacteria</taxon>
        <taxon>Pseudomonadati</taxon>
        <taxon>Verrucomicrobiota</taxon>
        <taxon>Verrucomicrobiia</taxon>
        <taxon>Verrucomicrobiales</taxon>
        <taxon>Verrucomicrobiaceae</taxon>
        <taxon>Haloferula</taxon>
    </lineage>
</organism>
<dbReference type="InterPro" id="IPR036909">
    <property type="entry name" value="Cyt_c-like_dom_sf"/>
</dbReference>
<reference evidence="7 8" key="1">
    <citation type="submission" date="2021-06" db="EMBL/GenBank/DDBJ databases">
        <title>Complete genome of Haloferula helveola possessing various polysaccharide degrading enzymes.</title>
        <authorList>
            <person name="Takami H."/>
            <person name="Huang C."/>
            <person name="Hamasaki K."/>
        </authorList>
    </citation>
    <scope>NUCLEOTIDE SEQUENCE [LARGE SCALE GENOMIC DNA]</scope>
    <source>
        <strain evidence="7 8">CN-1</strain>
    </source>
</reference>
<feature type="signal peptide" evidence="5">
    <location>
        <begin position="1"/>
        <end position="19"/>
    </location>
</feature>
<dbReference type="Gene3D" id="1.10.760.10">
    <property type="entry name" value="Cytochrome c-like domain"/>
    <property type="match status" value="1"/>
</dbReference>
<dbReference type="Gene3D" id="1.25.10.10">
    <property type="entry name" value="Leucine-rich Repeat Variant"/>
    <property type="match status" value="1"/>
</dbReference>
<dbReference type="PANTHER" id="PTHR33546">
    <property type="entry name" value="LARGE, MULTIFUNCTIONAL SECRETED PROTEIN-RELATED"/>
    <property type="match status" value="1"/>
</dbReference>
<dbReference type="Proteomes" id="UP001374893">
    <property type="component" value="Chromosome"/>
</dbReference>
<name>A0ABM7RJZ6_9BACT</name>